<reference evidence="3" key="2">
    <citation type="submission" date="2021-02" db="UniProtKB">
        <authorList>
            <consortium name="EnsemblMetazoa"/>
        </authorList>
    </citation>
    <scope>IDENTIFICATION</scope>
    <source>
        <strain evidence="3">JHB</strain>
    </source>
</reference>
<keyword evidence="1" id="KW-0472">Membrane</keyword>
<evidence type="ECO:0000313" key="3">
    <source>
        <dbReference type="EnsemblMetazoa" id="CPIJ002794-PA"/>
    </source>
</evidence>
<dbReference type="KEGG" id="cqu:CpipJ_CPIJ002794"/>
<dbReference type="Proteomes" id="UP000002320">
    <property type="component" value="Unassembled WGS sequence"/>
</dbReference>
<feature type="transmembrane region" description="Helical" evidence="1">
    <location>
        <begin position="49"/>
        <end position="66"/>
    </location>
</feature>
<evidence type="ECO:0000256" key="1">
    <source>
        <dbReference type="SAM" id="Phobius"/>
    </source>
</evidence>
<dbReference type="InParanoid" id="B0W8B6"/>
<keyword evidence="1" id="KW-0812">Transmembrane</keyword>
<dbReference type="EMBL" id="DS231858">
    <property type="protein sequence ID" value="EDS38845.1"/>
    <property type="molecule type" value="Genomic_DNA"/>
</dbReference>
<accession>B0W8B6</accession>
<protein>
    <submittedName>
        <fullName evidence="2 3">Uncharacterized protein</fullName>
    </submittedName>
</protein>
<evidence type="ECO:0000313" key="2">
    <source>
        <dbReference type="EMBL" id="EDS38845.1"/>
    </source>
</evidence>
<evidence type="ECO:0000313" key="4">
    <source>
        <dbReference type="Proteomes" id="UP000002320"/>
    </source>
</evidence>
<keyword evidence="4" id="KW-1185">Reference proteome</keyword>
<dbReference type="AlphaFoldDB" id="B0W8B6"/>
<dbReference type="EnsemblMetazoa" id="CPIJ002794-RA">
    <property type="protein sequence ID" value="CPIJ002794-PA"/>
    <property type="gene ID" value="CPIJ002794"/>
</dbReference>
<proteinExistence type="predicted"/>
<reference evidence="2" key="1">
    <citation type="submission" date="2007-03" db="EMBL/GenBank/DDBJ databases">
        <title>Annotation of Culex pipiens quinquefasciatus.</title>
        <authorList>
            <consortium name="The Broad Institute Genome Sequencing Platform"/>
            <person name="Atkinson P.W."/>
            <person name="Hemingway J."/>
            <person name="Christensen B.M."/>
            <person name="Higgs S."/>
            <person name="Kodira C."/>
            <person name="Hannick L."/>
            <person name="Megy K."/>
            <person name="O'Leary S."/>
            <person name="Pearson M."/>
            <person name="Haas B.J."/>
            <person name="Mauceli E."/>
            <person name="Wortman J.R."/>
            <person name="Lee N.H."/>
            <person name="Guigo R."/>
            <person name="Stanke M."/>
            <person name="Alvarado L."/>
            <person name="Amedeo P."/>
            <person name="Antoine C.H."/>
            <person name="Arensburger P."/>
            <person name="Bidwell S.L."/>
            <person name="Crawford M."/>
            <person name="Camaro F."/>
            <person name="Devon K."/>
            <person name="Engels R."/>
            <person name="Hammond M."/>
            <person name="Howarth C."/>
            <person name="Koehrsen M."/>
            <person name="Lawson D."/>
            <person name="Montgomery P."/>
            <person name="Nene V."/>
            <person name="Nusbaum C."/>
            <person name="Puiu D."/>
            <person name="Romero-Severson J."/>
            <person name="Severson D.W."/>
            <person name="Shumway M."/>
            <person name="Sisk P."/>
            <person name="Stolte C."/>
            <person name="Zeng Q."/>
            <person name="Eisenstadt E."/>
            <person name="Fraser-Liggett C."/>
            <person name="Strausberg R."/>
            <person name="Galagan J."/>
            <person name="Birren B."/>
            <person name="Collins F.H."/>
        </authorList>
    </citation>
    <scope>NUCLEOTIDE SEQUENCE [LARGE SCALE GENOMIC DNA]</scope>
    <source>
        <strain evidence="2">JHB</strain>
    </source>
</reference>
<gene>
    <name evidence="3" type="primary">6034662</name>
    <name evidence="2" type="ORF">CpipJ_CPIJ002794</name>
</gene>
<dbReference type="VEuPathDB" id="VectorBase:CPIJ002794"/>
<keyword evidence="1" id="KW-1133">Transmembrane helix</keyword>
<name>B0W8B6_CULQU</name>
<organism>
    <name type="scientific">Culex quinquefasciatus</name>
    <name type="common">Southern house mosquito</name>
    <name type="synonym">Culex pungens</name>
    <dbReference type="NCBI Taxonomy" id="7176"/>
    <lineage>
        <taxon>Eukaryota</taxon>
        <taxon>Metazoa</taxon>
        <taxon>Ecdysozoa</taxon>
        <taxon>Arthropoda</taxon>
        <taxon>Hexapoda</taxon>
        <taxon>Insecta</taxon>
        <taxon>Pterygota</taxon>
        <taxon>Neoptera</taxon>
        <taxon>Endopterygota</taxon>
        <taxon>Diptera</taxon>
        <taxon>Nematocera</taxon>
        <taxon>Culicoidea</taxon>
        <taxon>Culicidae</taxon>
        <taxon>Culicinae</taxon>
        <taxon>Culicini</taxon>
        <taxon>Culex</taxon>
        <taxon>Culex</taxon>
    </lineage>
</organism>
<sequence>MAQTIPNCIIVRIAALIAEPPPCNATTINYPSETALSSRAETFRMSLKLIAVVIATFCWMMAFFAVQTRAGSVLEQLPANPSFSYSTFSRRYPVQRHGVVQPVVTYQNHGQEADAGLAYNLVKSRGLRNLESQFDGHFTF</sequence>
<dbReference type="HOGENOM" id="CLU_1837054_0_0_1"/>